<dbReference type="KEGG" id="svp:Pan189_21720"/>
<organism evidence="1 2">
    <name type="scientific">Stratiformator vulcanicus</name>
    <dbReference type="NCBI Taxonomy" id="2527980"/>
    <lineage>
        <taxon>Bacteria</taxon>
        <taxon>Pseudomonadati</taxon>
        <taxon>Planctomycetota</taxon>
        <taxon>Planctomycetia</taxon>
        <taxon>Planctomycetales</taxon>
        <taxon>Planctomycetaceae</taxon>
        <taxon>Stratiformator</taxon>
    </lineage>
</organism>
<evidence type="ECO:0000313" key="1">
    <source>
        <dbReference type="EMBL" id="QDT37790.1"/>
    </source>
</evidence>
<dbReference type="OrthoDB" id="9780310at2"/>
<name>A0A517R1Q2_9PLAN</name>
<accession>A0A517R1Q2</accession>
<evidence type="ECO:0008006" key="3">
    <source>
        <dbReference type="Google" id="ProtNLM"/>
    </source>
</evidence>
<dbReference type="Gene3D" id="3.20.20.410">
    <property type="entry name" value="Protein of unknown function UPF0759"/>
    <property type="match status" value="1"/>
</dbReference>
<dbReference type="InterPro" id="IPR036520">
    <property type="entry name" value="UPF0759_sf"/>
</dbReference>
<proteinExistence type="predicted"/>
<dbReference type="PANTHER" id="PTHR30348:SF4">
    <property type="entry name" value="DUF72 DOMAIN-CONTAINING PROTEIN"/>
    <property type="match status" value="1"/>
</dbReference>
<gene>
    <name evidence="1" type="ORF">Pan189_21720</name>
</gene>
<dbReference type="EMBL" id="CP036268">
    <property type="protein sequence ID" value="QDT37790.1"/>
    <property type="molecule type" value="Genomic_DNA"/>
</dbReference>
<dbReference type="AlphaFoldDB" id="A0A517R1Q2"/>
<dbReference type="SUPFAM" id="SSF117396">
    <property type="entry name" value="TM1631-like"/>
    <property type="match status" value="1"/>
</dbReference>
<keyword evidence="2" id="KW-1185">Reference proteome</keyword>
<evidence type="ECO:0000313" key="2">
    <source>
        <dbReference type="Proteomes" id="UP000317318"/>
    </source>
</evidence>
<dbReference type="Pfam" id="PF01904">
    <property type="entry name" value="DUF72"/>
    <property type="match status" value="1"/>
</dbReference>
<sequence length="269" mass="30872">MHWRLGTTGYYNEGWRGPFFPPALPKSKWLGHYATQFDTIEMNNTFHRAPDEVRVRRWSEQVPDSFRFCVKAWRGITHDAPLSEARRSTELFLEPLRSFEHKLGIVLFQLPPDCGINQFAALEVLLGSLPTDIRFAIEFRNATWFCSEVDQLLSSHRVARVAAELERHPESKDATPTADFVYARLLGRHGRFQSDDHELFDPTPLLRQWHARLATATLGQSETAWVFINNDLAGHAPATLRRFADIAGVELPQHRPPETVVKQGKLFDM</sequence>
<dbReference type="InterPro" id="IPR002763">
    <property type="entry name" value="DUF72"/>
</dbReference>
<dbReference type="Proteomes" id="UP000317318">
    <property type="component" value="Chromosome"/>
</dbReference>
<dbReference type="PANTHER" id="PTHR30348">
    <property type="entry name" value="UNCHARACTERIZED PROTEIN YECE"/>
    <property type="match status" value="1"/>
</dbReference>
<reference evidence="1 2" key="1">
    <citation type="submission" date="2019-02" db="EMBL/GenBank/DDBJ databases">
        <title>Deep-cultivation of Planctomycetes and their phenomic and genomic characterization uncovers novel biology.</title>
        <authorList>
            <person name="Wiegand S."/>
            <person name="Jogler M."/>
            <person name="Boedeker C."/>
            <person name="Pinto D."/>
            <person name="Vollmers J."/>
            <person name="Rivas-Marin E."/>
            <person name="Kohn T."/>
            <person name="Peeters S.H."/>
            <person name="Heuer A."/>
            <person name="Rast P."/>
            <person name="Oberbeckmann S."/>
            <person name="Bunk B."/>
            <person name="Jeske O."/>
            <person name="Meyerdierks A."/>
            <person name="Storesund J.E."/>
            <person name="Kallscheuer N."/>
            <person name="Luecker S."/>
            <person name="Lage O.M."/>
            <person name="Pohl T."/>
            <person name="Merkel B.J."/>
            <person name="Hornburger P."/>
            <person name="Mueller R.-W."/>
            <person name="Bruemmer F."/>
            <person name="Labrenz M."/>
            <person name="Spormann A.M."/>
            <person name="Op den Camp H."/>
            <person name="Overmann J."/>
            <person name="Amann R."/>
            <person name="Jetten M.S.M."/>
            <person name="Mascher T."/>
            <person name="Medema M.H."/>
            <person name="Devos D.P."/>
            <person name="Kaster A.-K."/>
            <person name="Ovreas L."/>
            <person name="Rohde M."/>
            <person name="Galperin M.Y."/>
            <person name="Jogler C."/>
        </authorList>
    </citation>
    <scope>NUCLEOTIDE SEQUENCE [LARGE SCALE GENOMIC DNA]</scope>
    <source>
        <strain evidence="1 2">Pan189</strain>
    </source>
</reference>
<protein>
    <recommendedName>
        <fullName evidence="3">DUF72 domain-containing protein</fullName>
    </recommendedName>
</protein>
<dbReference type="RefSeq" id="WP_145363879.1">
    <property type="nucleotide sequence ID" value="NZ_CP036268.1"/>
</dbReference>